<dbReference type="NCBIfam" id="TIGR00180">
    <property type="entry name" value="parB_part"/>
    <property type="match status" value="1"/>
</dbReference>
<dbReference type="Gene3D" id="1.10.10.2830">
    <property type="match status" value="1"/>
</dbReference>
<dbReference type="InterPro" id="IPR036086">
    <property type="entry name" value="ParB/Sulfiredoxin_sf"/>
</dbReference>
<evidence type="ECO:0000313" key="4">
    <source>
        <dbReference type="EMBL" id="MXQ13361.1"/>
    </source>
</evidence>
<evidence type="ECO:0000259" key="3">
    <source>
        <dbReference type="SMART" id="SM00470"/>
    </source>
</evidence>
<dbReference type="Pfam" id="PF07506">
    <property type="entry name" value="RepB"/>
    <property type="match status" value="1"/>
</dbReference>
<dbReference type="SMART" id="SM00470">
    <property type="entry name" value="ParB"/>
    <property type="match status" value="1"/>
</dbReference>
<feature type="region of interest" description="Disordered" evidence="2">
    <location>
        <begin position="268"/>
        <end position="288"/>
    </location>
</feature>
<evidence type="ECO:0000256" key="1">
    <source>
        <dbReference type="ARBA" id="ARBA00006295"/>
    </source>
</evidence>
<evidence type="ECO:0000256" key="2">
    <source>
        <dbReference type="SAM" id="MobiDB-lite"/>
    </source>
</evidence>
<comment type="caution">
    <text evidence="4">The sequence shown here is derived from an EMBL/GenBank/DDBJ whole genome shotgun (WGS) entry which is preliminary data.</text>
</comment>
<dbReference type="NCBIfam" id="TIGR03454">
    <property type="entry name" value="partition_RepB"/>
    <property type="match status" value="1"/>
</dbReference>
<dbReference type="AlphaFoldDB" id="A0A7X3MU89"/>
<organism evidence="4 5">
    <name type="scientific">Microvirga makkahensis</name>
    <dbReference type="NCBI Taxonomy" id="1128670"/>
    <lineage>
        <taxon>Bacteria</taxon>
        <taxon>Pseudomonadati</taxon>
        <taxon>Pseudomonadota</taxon>
        <taxon>Alphaproteobacteria</taxon>
        <taxon>Hyphomicrobiales</taxon>
        <taxon>Methylobacteriaceae</taxon>
        <taxon>Microvirga</taxon>
    </lineage>
</organism>
<dbReference type="InterPro" id="IPR011111">
    <property type="entry name" value="Plasmid_RepB"/>
</dbReference>
<protein>
    <submittedName>
        <fullName evidence="4">Plasmid partitioning protein RepB</fullName>
    </submittedName>
</protein>
<dbReference type="InterPro" id="IPR050336">
    <property type="entry name" value="Chromosome_partition/occlusion"/>
</dbReference>
<dbReference type="InterPro" id="IPR003115">
    <property type="entry name" value="ParB_N"/>
</dbReference>
<dbReference type="Proteomes" id="UP000436483">
    <property type="component" value="Unassembled WGS sequence"/>
</dbReference>
<feature type="region of interest" description="Disordered" evidence="2">
    <location>
        <begin position="13"/>
        <end position="35"/>
    </location>
</feature>
<proteinExistence type="inferred from homology"/>
<dbReference type="InterPro" id="IPR017819">
    <property type="entry name" value="Plasmid_partition_RepB"/>
</dbReference>
<dbReference type="PANTHER" id="PTHR33375">
    <property type="entry name" value="CHROMOSOME-PARTITIONING PROTEIN PARB-RELATED"/>
    <property type="match status" value="1"/>
</dbReference>
<dbReference type="GO" id="GO:0003677">
    <property type="term" value="F:DNA binding"/>
    <property type="evidence" value="ECO:0007669"/>
    <property type="project" value="InterPro"/>
</dbReference>
<dbReference type="RefSeq" id="WP_160886250.1">
    <property type="nucleotide sequence ID" value="NZ_WURB01000015.1"/>
</dbReference>
<gene>
    <name evidence="4" type="primary">repB</name>
    <name evidence="4" type="ORF">GR328_18210</name>
</gene>
<name>A0A7X3MU89_9HYPH</name>
<dbReference type="SUPFAM" id="SSF109709">
    <property type="entry name" value="KorB DNA-binding domain-like"/>
    <property type="match status" value="1"/>
</dbReference>
<comment type="similarity">
    <text evidence="1">Belongs to the ParB family.</text>
</comment>
<dbReference type="InterPro" id="IPR037972">
    <property type="entry name" value="RepB_N"/>
</dbReference>
<feature type="compositionally biased region" description="Polar residues" evidence="2">
    <location>
        <begin position="279"/>
        <end position="288"/>
    </location>
</feature>
<dbReference type="GO" id="GO:0007059">
    <property type="term" value="P:chromosome segregation"/>
    <property type="evidence" value="ECO:0007669"/>
    <property type="project" value="TreeGrafter"/>
</dbReference>
<dbReference type="Pfam" id="PF02195">
    <property type="entry name" value="ParB_N"/>
    <property type="match status" value="1"/>
</dbReference>
<dbReference type="CDD" id="cd16405">
    <property type="entry name" value="RepB_like_N"/>
    <property type="match status" value="1"/>
</dbReference>
<evidence type="ECO:0000313" key="5">
    <source>
        <dbReference type="Proteomes" id="UP000436483"/>
    </source>
</evidence>
<dbReference type="Gene3D" id="3.90.1530.30">
    <property type="match status" value="1"/>
</dbReference>
<feature type="domain" description="ParB-like N-terminal" evidence="3">
    <location>
        <begin position="65"/>
        <end position="157"/>
    </location>
</feature>
<reference evidence="4 5" key="2">
    <citation type="submission" date="2020-01" db="EMBL/GenBank/DDBJ databases">
        <title>Microvirga sp. nov., an arsenate reduction bacterium isolated from Tibet hotspring sediments.</title>
        <authorList>
            <person name="Xian W.-D."/>
            <person name="Li W.-J."/>
        </authorList>
    </citation>
    <scope>NUCLEOTIDE SEQUENCE [LARGE SCALE GENOMIC DNA]</scope>
    <source>
        <strain evidence="4 5">KCTC 23863</strain>
    </source>
</reference>
<sequence length="338" mass="36213">MSRKTAMDAIFSAPVKAPEKLGTPNAPSQAPSPPRIRSGAIAAMGASLQQLTEIRDQVEAGSAIVELDTDLIDGSFVSDRMADATDASIESLAESIRESGQQVPILVRPHPDGKGRYQIAFGHRRVRAATRLGIKVRAVVRDLSDQELVVAQGKENLDRRDLSFIEKAFFALHLEALNFDRAVIMQALSTDKGDLSRYIAVAKAIPENIARVIGPAPKAGRARWIALADALTSGPARRAVESVISEPDFPGLDSDSRFARVLSAATRKPPVENAPSGRRGTQTISTASGRKIARVNHTGRDLKISVDKGFDADFAAYLVEQLPALAEAYAKARGEGTS</sequence>
<dbReference type="InterPro" id="IPR004437">
    <property type="entry name" value="ParB/RepB/Spo0J"/>
</dbReference>
<dbReference type="GO" id="GO:0005694">
    <property type="term" value="C:chromosome"/>
    <property type="evidence" value="ECO:0007669"/>
    <property type="project" value="TreeGrafter"/>
</dbReference>
<dbReference type="SUPFAM" id="SSF110849">
    <property type="entry name" value="ParB/Sulfiredoxin"/>
    <property type="match status" value="1"/>
</dbReference>
<reference evidence="4 5" key="1">
    <citation type="submission" date="2019-12" db="EMBL/GenBank/DDBJ databases">
        <authorList>
            <person name="Yuan C.-G."/>
        </authorList>
    </citation>
    <scope>NUCLEOTIDE SEQUENCE [LARGE SCALE GENOMIC DNA]</scope>
    <source>
        <strain evidence="4 5">KCTC 23863</strain>
    </source>
</reference>
<accession>A0A7X3MU89</accession>
<dbReference type="OrthoDB" id="7908920at2"/>
<dbReference type="PANTHER" id="PTHR33375:SF1">
    <property type="entry name" value="CHROMOSOME-PARTITIONING PROTEIN PARB-RELATED"/>
    <property type="match status" value="1"/>
</dbReference>
<keyword evidence="5" id="KW-1185">Reference proteome</keyword>
<dbReference type="EMBL" id="WURB01000015">
    <property type="protein sequence ID" value="MXQ13361.1"/>
    <property type="molecule type" value="Genomic_DNA"/>
</dbReference>